<evidence type="ECO:0000256" key="1">
    <source>
        <dbReference type="ARBA" id="ARBA00012528"/>
    </source>
</evidence>
<dbReference type="GO" id="GO:1902201">
    <property type="term" value="P:negative regulation of bacterial-type flagellum-dependent cell motility"/>
    <property type="evidence" value="ECO:0007669"/>
    <property type="project" value="TreeGrafter"/>
</dbReference>
<dbReference type="SUPFAM" id="SSF55073">
    <property type="entry name" value="Nucleotide cyclase"/>
    <property type="match status" value="1"/>
</dbReference>
<dbReference type="EMBL" id="JRVC01000034">
    <property type="protein sequence ID" value="KHS41738.1"/>
    <property type="molecule type" value="Genomic_DNA"/>
</dbReference>
<dbReference type="EC" id="2.7.7.65" evidence="1"/>
<name>A0A0B8Z668_9SPHN</name>
<dbReference type="Pfam" id="PF00990">
    <property type="entry name" value="GGDEF"/>
    <property type="match status" value="1"/>
</dbReference>
<feature type="coiled-coil region" evidence="3">
    <location>
        <begin position="164"/>
        <end position="198"/>
    </location>
</feature>
<feature type="domain" description="GGDEF" evidence="4">
    <location>
        <begin position="229"/>
        <end position="362"/>
    </location>
</feature>
<accession>A0A0B8Z668</accession>
<dbReference type="InterPro" id="IPR029787">
    <property type="entry name" value="Nucleotide_cyclase"/>
</dbReference>
<proteinExistence type="predicted"/>
<dbReference type="Gene3D" id="3.30.70.270">
    <property type="match status" value="1"/>
</dbReference>
<evidence type="ECO:0000313" key="5">
    <source>
        <dbReference type="EMBL" id="KHS41738.1"/>
    </source>
</evidence>
<dbReference type="RefSeq" id="WP_082013528.1">
    <property type="nucleotide sequence ID" value="NZ_JBNNWK010000025.1"/>
</dbReference>
<evidence type="ECO:0000256" key="2">
    <source>
        <dbReference type="ARBA" id="ARBA00034247"/>
    </source>
</evidence>
<dbReference type="PANTHER" id="PTHR45138">
    <property type="entry name" value="REGULATORY COMPONENTS OF SENSORY TRANSDUCTION SYSTEM"/>
    <property type="match status" value="1"/>
</dbReference>
<evidence type="ECO:0000259" key="4">
    <source>
        <dbReference type="PROSITE" id="PS50887"/>
    </source>
</evidence>
<dbReference type="PROSITE" id="PS50887">
    <property type="entry name" value="GGDEF"/>
    <property type="match status" value="1"/>
</dbReference>
<protein>
    <recommendedName>
        <fullName evidence="1">diguanylate cyclase</fullName>
        <ecNumber evidence="1">2.7.7.65</ecNumber>
    </recommendedName>
</protein>
<comment type="catalytic activity">
    <reaction evidence="2">
        <text>2 GTP = 3',3'-c-di-GMP + 2 diphosphate</text>
        <dbReference type="Rhea" id="RHEA:24898"/>
        <dbReference type="ChEBI" id="CHEBI:33019"/>
        <dbReference type="ChEBI" id="CHEBI:37565"/>
        <dbReference type="ChEBI" id="CHEBI:58805"/>
        <dbReference type="EC" id="2.7.7.65"/>
    </reaction>
</comment>
<dbReference type="GO" id="GO:0052621">
    <property type="term" value="F:diguanylate cyclase activity"/>
    <property type="evidence" value="ECO:0007669"/>
    <property type="project" value="UniProtKB-EC"/>
</dbReference>
<keyword evidence="6" id="KW-1185">Reference proteome</keyword>
<comment type="caution">
    <text evidence="5">The sequence shown here is derived from an EMBL/GenBank/DDBJ whole genome shotgun (WGS) entry which is preliminary data.</text>
</comment>
<dbReference type="GO" id="GO:0005886">
    <property type="term" value="C:plasma membrane"/>
    <property type="evidence" value="ECO:0007669"/>
    <property type="project" value="TreeGrafter"/>
</dbReference>
<dbReference type="NCBIfam" id="TIGR00254">
    <property type="entry name" value="GGDEF"/>
    <property type="match status" value="1"/>
</dbReference>
<sequence length="362" mass="40058">MENVSVKPGSGFLRWFSESPLPPEAEKTSETLASHADRELLERISDFLLGNRLEVSQANLLTAHAAFSGAVVGLARTISAKVAAGEKITQSMMDHYAVSALPGKSEELDSLAAKVERTLAVFEHTSSSAKKSTKEYGEVLHAQASNLSANLTHDLVLQNLVEITKTMIERTDRIEKEMERSEKEASSLRASLEKARREADLDHLTGLANRRAFEGVFESQYRIAQSEIEPLSVAFCDIDHFKSINDKHGHDTGDRVIQSIAQALTRISDDKCHVARHGGEEFVLLFRGISLDEAWQKLDDTRKQFAARKLINRLTDEPIGHVTFSAGIANVFAFDDRREALRAADLALYKAKDSGRNCIVKA</sequence>
<dbReference type="InterPro" id="IPR000160">
    <property type="entry name" value="GGDEF_dom"/>
</dbReference>
<keyword evidence="3" id="KW-0175">Coiled coil</keyword>
<dbReference type="GO" id="GO:0043709">
    <property type="term" value="P:cell adhesion involved in single-species biofilm formation"/>
    <property type="evidence" value="ECO:0007669"/>
    <property type="project" value="TreeGrafter"/>
</dbReference>
<evidence type="ECO:0000313" key="6">
    <source>
        <dbReference type="Proteomes" id="UP000031338"/>
    </source>
</evidence>
<dbReference type="InterPro" id="IPR050469">
    <property type="entry name" value="Diguanylate_Cyclase"/>
</dbReference>
<dbReference type="InterPro" id="IPR043128">
    <property type="entry name" value="Rev_trsase/Diguanyl_cyclase"/>
</dbReference>
<dbReference type="CDD" id="cd01949">
    <property type="entry name" value="GGDEF"/>
    <property type="match status" value="1"/>
</dbReference>
<dbReference type="Proteomes" id="UP000031338">
    <property type="component" value="Unassembled WGS sequence"/>
</dbReference>
<gene>
    <name evidence="5" type="ORF">NJ75_04458</name>
</gene>
<organism evidence="5 6">
    <name type="scientific">Novosphingobium subterraneum</name>
    <dbReference type="NCBI Taxonomy" id="48936"/>
    <lineage>
        <taxon>Bacteria</taxon>
        <taxon>Pseudomonadati</taxon>
        <taxon>Pseudomonadota</taxon>
        <taxon>Alphaproteobacteria</taxon>
        <taxon>Sphingomonadales</taxon>
        <taxon>Sphingomonadaceae</taxon>
        <taxon>Novosphingobium</taxon>
    </lineage>
</organism>
<dbReference type="PANTHER" id="PTHR45138:SF9">
    <property type="entry name" value="DIGUANYLATE CYCLASE DGCM-RELATED"/>
    <property type="match status" value="1"/>
</dbReference>
<dbReference type="FunFam" id="3.30.70.270:FF:000001">
    <property type="entry name" value="Diguanylate cyclase domain protein"/>
    <property type="match status" value="1"/>
</dbReference>
<reference evidence="5 6" key="1">
    <citation type="submission" date="2014-10" db="EMBL/GenBank/DDBJ databases">
        <title>Draft genome sequence of Novosphingobium subterraneum DSM 12447.</title>
        <authorList>
            <person name="Gan H.M."/>
            <person name="Gan H.Y."/>
            <person name="Savka M.A."/>
        </authorList>
    </citation>
    <scope>NUCLEOTIDE SEQUENCE [LARGE SCALE GENOMIC DNA]</scope>
    <source>
        <strain evidence="5 6">DSM 12447</strain>
    </source>
</reference>
<dbReference type="STRING" id="48936.NJ75_04458"/>
<dbReference type="AlphaFoldDB" id="A0A0B8Z668"/>
<dbReference type="SMART" id="SM00267">
    <property type="entry name" value="GGDEF"/>
    <property type="match status" value="1"/>
</dbReference>
<evidence type="ECO:0000256" key="3">
    <source>
        <dbReference type="SAM" id="Coils"/>
    </source>
</evidence>